<reference evidence="1" key="1">
    <citation type="submission" date="2023-08" db="EMBL/GenBank/DDBJ databases">
        <authorList>
            <person name="Chen Y."/>
            <person name="Shah S."/>
            <person name="Dougan E. K."/>
            <person name="Thang M."/>
            <person name="Chan C."/>
        </authorList>
    </citation>
    <scope>NUCLEOTIDE SEQUENCE</scope>
</reference>
<organism evidence="1 2">
    <name type="scientific">Effrenium voratum</name>
    <dbReference type="NCBI Taxonomy" id="2562239"/>
    <lineage>
        <taxon>Eukaryota</taxon>
        <taxon>Sar</taxon>
        <taxon>Alveolata</taxon>
        <taxon>Dinophyceae</taxon>
        <taxon>Suessiales</taxon>
        <taxon>Symbiodiniaceae</taxon>
        <taxon>Effrenium</taxon>
    </lineage>
</organism>
<keyword evidence="2" id="KW-1185">Reference proteome</keyword>
<protein>
    <submittedName>
        <fullName evidence="1">Uncharacterized protein</fullName>
    </submittedName>
</protein>
<sequence>MPALPVHHRALGGVLRECFAPEHHCKRGARGPLVPEPEPAFPQHVHHVLQLW</sequence>
<dbReference type="AlphaFoldDB" id="A0AA36JCA4"/>
<gene>
    <name evidence="1" type="ORF">EVOR1521_LOCUS25799</name>
</gene>
<name>A0AA36JCA4_9DINO</name>
<dbReference type="EMBL" id="CAUJNA010003478">
    <property type="protein sequence ID" value="CAJ1403046.1"/>
    <property type="molecule type" value="Genomic_DNA"/>
</dbReference>
<evidence type="ECO:0000313" key="2">
    <source>
        <dbReference type="Proteomes" id="UP001178507"/>
    </source>
</evidence>
<proteinExistence type="predicted"/>
<accession>A0AA36JCA4</accession>
<evidence type="ECO:0000313" key="1">
    <source>
        <dbReference type="EMBL" id="CAJ1403046.1"/>
    </source>
</evidence>
<comment type="caution">
    <text evidence="1">The sequence shown here is derived from an EMBL/GenBank/DDBJ whole genome shotgun (WGS) entry which is preliminary data.</text>
</comment>
<dbReference type="Proteomes" id="UP001178507">
    <property type="component" value="Unassembled WGS sequence"/>
</dbReference>